<dbReference type="EMBL" id="CP060394">
    <property type="protein sequence ID" value="QNI33430.1"/>
    <property type="molecule type" value="Genomic_DNA"/>
</dbReference>
<keyword evidence="2" id="KW-0732">Signal</keyword>
<keyword evidence="1" id="KW-0812">Transmembrane</keyword>
<feature type="transmembrane region" description="Helical" evidence="1">
    <location>
        <begin position="124"/>
        <end position="144"/>
    </location>
</feature>
<dbReference type="AlphaFoldDB" id="A0A7G8BLL0"/>
<evidence type="ECO:0000256" key="1">
    <source>
        <dbReference type="SAM" id="Phobius"/>
    </source>
</evidence>
<evidence type="ECO:0000256" key="2">
    <source>
        <dbReference type="SAM" id="SignalP"/>
    </source>
</evidence>
<dbReference type="InterPro" id="IPR006750">
    <property type="entry name" value="YdcZ"/>
</dbReference>
<feature type="signal peptide" evidence="2">
    <location>
        <begin position="1"/>
        <end position="20"/>
    </location>
</feature>
<proteinExistence type="predicted"/>
<dbReference type="PANTHER" id="PTHR34821">
    <property type="entry name" value="INNER MEMBRANE PROTEIN YDCZ"/>
    <property type="match status" value="1"/>
</dbReference>
<keyword evidence="4" id="KW-1185">Reference proteome</keyword>
<name>A0A7G8BLL0_9BACT</name>
<gene>
    <name evidence="3" type="ORF">H7849_05630</name>
</gene>
<dbReference type="PANTHER" id="PTHR34821:SF2">
    <property type="entry name" value="INNER MEMBRANE PROTEIN YDCZ"/>
    <property type="match status" value="1"/>
</dbReference>
<feature type="transmembrane region" description="Helical" evidence="1">
    <location>
        <begin position="66"/>
        <end position="87"/>
    </location>
</feature>
<feature type="transmembrane region" description="Helical" evidence="1">
    <location>
        <begin position="30"/>
        <end position="54"/>
    </location>
</feature>
<organism evidence="3 4">
    <name type="scientific">Alloacidobacterium dinghuense</name>
    <dbReference type="NCBI Taxonomy" id="2763107"/>
    <lineage>
        <taxon>Bacteria</taxon>
        <taxon>Pseudomonadati</taxon>
        <taxon>Acidobacteriota</taxon>
        <taxon>Terriglobia</taxon>
        <taxon>Terriglobales</taxon>
        <taxon>Acidobacteriaceae</taxon>
        <taxon>Alloacidobacterium</taxon>
    </lineage>
</organism>
<keyword evidence="1" id="KW-0472">Membrane</keyword>
<evidence type="ECO:0000313" key="3">
    <source>
        <dbReference type="EMBL" id="QNI33430.1"/>
    </source>
</evidence>
<accession>A0A7G8BLL0</accession>
<evidence type="ECO:0000313" key="4">
    <source>
        <dbReference type="Proteomes" id="UP000515312"/>
    </source>
</evidence>
<reference evidence="3 4" key="1">
    <citation type="submission" date="2020-08" db="EMBL/GenBank/DDBJ databases">
        <title>Edaphobacter telluris sp. nov. and Acidobacterium dinghuensis sp. nov., two acidobacteria isolated from forest soil.</title>
        <authorList>
            <person name="Fu J."/>
            <person name="Qiu L."/>
        </authorList>
    </citation>
    <scope>NUCLEOTIDE SEQUENCE [LARGE SCALE GENOMIC DNA]</scope>
    <source>
        <strain evidence="3">4Y35</strain>
    </source>
</reference>
<dbReference type="Pfam" id="PF04657">
    <property type="entry name" value="DMT_YdcZ"/>
    <property type="match status" value="1"/>
</dbReference>
<protein>
    <submittedName>
        <fullName evidence="3">DMT family transporter</fullName>
    </submittedName>
</protein>
<dbReference type="KEGG" id="adin:H7849_05630"/>
<sequence length="146" mass="15226">MFAFLPLLALLAGVSAVTQATINARLRSGLASWSWAAFTSYAVGTVAMLVVIFVQRAPRPSFTIAAAVPWWGWTGGCLGVVYIVLSIVLLPRLGASTVVAFVVAGQMLGALASDQFGLMGLERLPATPLRLAGALLLVGGVVLMRL</sequence>
<dbReference type="Proteomes" id="UP000515312">
    <property type="component" value="Chromosome"/>
</dbReference>
<keyword evidence="1" id="KW-1133">Transmembrane helix</keyword>
<dbReference type="GO" id="GO:0005886">
    <property type="term" value="C:plasma membrane"/>
    <property type="evidence" value="ECO:0007669"/>
    <property type="project" value="TreeGrafter"/>
</dbReference>
<feature type="transmembrane region" description="Helical" evidence="1">
    <location>
        <begin position="93"/>
        <end position="112"/>
    </location>
</feature>
<feature type="chain" id="PRO_5028827384" evidence="2">
    <location>
        <begin position="21"/>
        <end position="146"/>
    </location>
</feature>
<dbReference type="RefSeq" id="WP_186744850.1">
    <property type="nucleotide sequence ID" value="NZ_CP060394.1"/>
</dbReference>